<dbReference type="RefSeq" id="WP_182896623.1">
    <property type="nucleotide sequence ID" value="NZ_JACGZW010000024.1"/>
</dbReference>
<keyword evidence="2" id="KW-1185">Reference proteome</keyword>
<accession>A0A7W3W6X7</accession>
<dbReference type="Proteomes" id="UP000526734">
    <property type="component" value="Unassembled WGS sequence"/>
</dbReference>
<reference evidence="1 2" key="1">
    <citation type="submission" date="2020-08" db="EMBL/GenBank/DDBJ databases">
        <title>Amycolatopsis sp. nov. DR6-1 isolated from Dendrobium heterocarpum.</title>
        <authorList>
            <person name="Tedsree N."/>
            <person name="Kuncharoen N."/>
            <person name="Likhitwitayawuid K."/>
            <person name="Tanasupawat S."/>
        </authorList>
    </citation>
    <scope>NUCLEOTIDE SEQUENCE [LARGE SCALE GENOMIC DNA]</scope>
    <source>
        <strain evidence="1 2">DR6-1</strain>
    </source>
</reference>
<sequence>MATIPLAVHFDGDFVLKLLPADSEHTMDELAAAAAENSVGVHVPDQPGRTLRVRRQGDAQPFDRASTVAAAGLGPTECVEVYFERGGPDEHR</sequence>
<proteinExistence type="predicted"/>
<organism evidence="1 2">
    <name type="scientific">Amycolatopsis dendrobii</name>
    <dbReference type="NCBI Taxonomy" id="2760662"/>
    <lineage>
        <taxon>Bacteria</taxon>
        <taxon>Bacillati</taxon>
        <taxon>Actinomycetota</taxon>
        <taxon>Actinomycetes</taxon>
        <taxon>Pseudonocardiales</taxon>
        <taxon>Pseudonocardiaceae</taxon>
        <taxon>Amycolatopsis</taxon>
    </lineage>
</organism>
<keyword evidence="1" id="KW-0503">Monooxygenase</keyword>
<dbReference type="Pfam" id="PF06234">
    <property type="entry name" value="TmoB"/>
    <property type="match status" value="1"/>
</dbReference>
<comment type="caution">
    <text evidence="1">The sequence shown here is derived from an EMBL/GenBank/DDBJ whole genome shotgun (WGS) entry which is preliminary data.</text>
</comment>
<dbReference type="AlphaFoldDB" id="A0A7W3W6X7"/>
<name>A0A7W3W6X7_9PSEU</name>
<dbReference type="GO" id="GO:0004497">
    <property type="term" value="F:monooxygenase activity"/>
    <property type="evidence" value="ECO:0007669"/>
    <property type="project" value="UniProtKB-KW"/>
</dbReference>
<dbReference type="SUPFAM" id="SSF110814">
    <property type="entry name" value="TmoB-like"/>
    <property type="match status" value="1"/>
</dbReference>
<keyword evidence="1" id="KW-0560">Oxidoreductase</keyword>
<dbReference type="InterPro" id="IPR036713">
    <property type="entry name" value="TmoB-like_sf"/>
</dbReference>
<evidence type="ECO:0000313" key="2">
    <source>
        <dbReference type="Proteomes" id="UP000526734"/>
    </source>
</evidence>
<evidence type="ECO:0000313" key="1">
    <source>
        <dbReference type="EMBL" id="MBB1159976.1"/>
    </source>
</evidence>
<dbReference type="EMBL" id="JACGZW010000024">
    <property type="protein sequence ID" value="MBB1159976.1"/>
    <property type="molecule type" value="Genomic_DNA"/>
</dbReference>
<protein>
    <submittedName>
        <fullName evidence="1">Toluene monooxygenase</fullName>
    </submittedName>
</protein>
<dbReference type="Gene3D" id="3.10.20.270">
    <property type="entry name" value="TmoB-like"/>
    <property type="match status" value="1"/>
</dbReference>
<dbReference type="InterPro" id="IPR009355">
    <property type="entry name" value="Toluene_mOase_B"/>
</dbReference>
<gene>
    <name evidence="1" type="ORF">H4281_43105</name>
</gene>